<evidence type="ECO:0000256" key="3">
    <source>
        <dbReference type="PROSITE-ProRule" id="PRU00267"/>
    </source>
</evidence>
<dbReference type="SMART" id="SM00398">
    <property type="entry name" value="HMG"/>
    <property type="match status" value="1"/>
</dbReference>
<dbReference type="GO" id="GO:0001228">
    <property type="term" value="F:DNA-binding transcription activator activity, RNA polymerase II-specific"/>
    <property type="evidence" value="ECO:0007669"/>
    <property type="project" value="TreeGrafter"/>
</dbReference>
<keyword evidence="7" id="KW-1185">Reference proteome</keyword>
<name>A0A0D0CHZ3_9AGAR</name>
<reference evidence="6 7" key="1">
    <citation type="submission" date="2014-04" db="EMBL/GenBank/DDBJ databases">
        <title>Evolutionary Origins and Diversification of the Mycorrhizal Mutualists.</title>
        <authorList>
            <consortium name="DOE Joint Genome Institute"/>
            <consortium name="Mycorrhizal Genomics Consortium"/>
            <person name="Kohler A."/>
            <person name="Kuo A."/>
            <person name="Nagy L.G."/>
            <person name="Floudas D."/>
            <person name="Copeland A."/>
            <person name="Barry K.W."/>
            <person name="Cichocki N."/>
            <person name="Veneault-Fourrey C."/>
            <person name="LaButti K."/>
            <person name="Lindquist E.A."/>
            <person name="Lipzen A."/>
            <person name="Lundell T."/>
            <person name="Morin E."/>
            <person name="Murat C."/>
            <person name="Riley R."/>
            <person name="Ohm R."/>
            <person name="Sun H."/>
            <person name="Tunlid A."/>
            <person name="Henrissat B."/>
            <person name="Grigoriev I.V."/>
            <person name="Hibbett D.S."/>
            <person name="Martin F."/>
        </authorList>
    </citation>
    <scope>NUCLEOTIDE SEQUENCE [LARGE SCALE GENOMIC DNA]</scope>
    <source>
        <strain evidence="6 7">FD-317 M1</strain>
    </source>
</reference>
<keyword evidence="2" id="KW-0804">Transcription</keyword>
<proteinExistence type="predicted"/>
<dbReference type="Gene3D" id="1.10.30.10">
    <property type="entry name" value="High mobility group box domain"/>
    <property type="match status" value="1"/>
</dbReference>
<evidence type="ECO:0000256" key="2">
    <source>
        <dbReference type="ARBA" id="ARBA00023163"/>
    </source>
</evidence>
<accession>A0A0D0CHZ3</accession>
<feature type="compositionally biased region" description="Polar residues" evidence="4">
    <location>
        <begin position="51"/>
        <end position="68"/>
    </location>
</feature>
<dbReference type="EMBL" id="KN834815">
    <property type="protein sequence ID" value="KIK54523.1"/>
    <property type="molecule type" value="Genomic_DNA"/>
</dbReference>
<dbReference type="InterPro" id="IPR050140">
    <property type="entry name" value="SRY-related_HMG-box_TF-like"/>
</dbReference>
<feature type="region of interest" description="Disordered" evidence="4">
    <location>
        <begin position="47"/>
        <end position="68"/>
    </location>
</feature>
<evidence type="ECO:0000313" key="7">
    <source>
        <dbReference type="Proteomes" id="UP000053593"/>
    </source>
</evidence>
<protein>
    <recommendedName>
        <fullName evidence="5">HMG box domain-containing protein</fullName>
    </recommendedName>
</protein>
<keyword evidence="3" id="KW-0539">Nucleus</keyword>
<evidence type="ECO:0000256" key="4">
    <source>
        <dbReference type="SAM" id="MobiDB-lite"/>
    </source>
</evidence>
<dbReference type="SUPFAM" id="SSF47095">
    <property type="entry name" value="HMG-box"/>
    <property type="match status" value="1"/>
</dbReference>
<dbReference type="PROSITE" id="PS50118">
    <property type="entry name" value="HMG_BOX_2"/>
    <property type="match status" value="1"/>
</dbReference>
<dbReference type="AlphaFoldDB" id="A0A0D0CHZ3"/>
<evidence type="ECO:0000259" key="5">
    <source>
        <dbReference type="PROSITE" id="PS50118"/>
    </source>
</evidence>
<evidence type="ECO:0000313" key="6">
    <source>
        <dbReference type="EMBL" id="KIK54523.1"/>
    </source>
</evidence>
<dbReference type="GO" id="GO:0000122">
    <property type="term" value="P:negative regulation of transcription by RNA polymerase II"/>
    <property type="evidence" value="ECO:0007669"/>
    <property type="project" value="TreeGrafter"/>
</dbReference>
<dbReference type="Pfam" id="PF00505">
    <property type="entry name" value="HMG_box"/>
    <property type="match status" value="1"/>
</dbReference>
<dbReference type="GO" id="GO:0030154">
    <property type="term" value="P:cell differentiation"/>
    <property type="evidence" value="ECO:0007669"/>
    <property type="project" value="TreeGrafter"/>
</dbReference>
<dbReference type="PANTHER" id="PTHR10270:SF161">
    <property type="entry name" value="SEX-DETERMINING REGION Y PROTEIN"/>
    <property type="match status" value="1"/>
</dbReference>
<gene>
    <name evidence="6" type="ORF">GYMLUDRAFT_48652</name>
</gene>
<dbReference type="Proteomes" id="UP000053593">
    <property type="component" value="Unassembled WGS sequence"/>
</dbReference>
<feature type="DNA-binding region" description="HMG box" evidence="3">
    <location>
        <begin position="28"/>
        <end position="105"/>
    </location>
</feature>
<dbReference type="PANTHER" id="PTHR10270">
    <property type="entry name" value="SOX TRANSCRIPTION FACTOR"/>
    <property type="match status" value="1"/>
</dbReference>
<dbReference type="GO" id="GO:0005634">
    <property type="term" value="C:nucleus"/>
    <property type="evidence" value="ECO:0007669"/>
    <property type="project" value="UniProtKB-UniRule"/>
</dbReference>
<evidence type="ECO:0000256" key="1">
    <source>
        <dbReference type="ARBA" id="ARBA00023125"/>
    </source>
</evidence>
<organism evidence="6 7">
    <name type="scientific">Collybiopsis luxurians FD-317 M1</name>
    <dbReference type="NCBI Taxonomy" id="944289"/>
    <lineage>
        <taxon>Eukaryota</taxon>
        <taxon>Fungi</taxon>
        <taxon>Dikarya</taxon>
        <taxon>Basidiomycota</taxon>
        <taxon>Agaricomycotina</taxon>
        <taxon>Agaricomycetes</taxon>
        <taxon>Agaricomycetidae</taxon>
        <taxon>Agaricales</taxon>
        <taxon>Marasmiineae</taxon>
        <taxon>Omphalotaceae</taxon>
        <taxon>Collybiopsis</taxon>
        <taxon>Collybiopsis luxurians</taxon>
    </lineage>
</organism>
<keyword evidence="1 3" id="KW-0238">DNA-binding</keyword>
<feature type="compositionally biased region" description="Low complexity" evidence="4">
    <location>
        <begin position="224"/>
        <end position="233"/>
    </location>
</feature>
<dbReference type="GO" id="GO:0000978">
    <property type="term" value="F:RNA polymerase II cis-regulatory region sequence-specific DNA binding"/>
    <property type="evidence" value="ECO:0007669"/>
    <property type="project" value="TreeGrafter"/>
</dbReference>
<sequence length="278" mass="31365">MPAQRTPDMREHSTEVRMDAPLLPQLAIISPMPQTLTFPNSQRKCCEDRQQTGQDNVPQKKQRQAGLSKTISQKWKNLSEADQQYWEDLAKEKKRVHQEMYPGYVYRPQHVRDKNGRVRNKKYIRFHIPVALPRLSCTSSPTHLHAISRQTSTANTLFDFDYFPGSHSSNIPVNETGLQVLPHTPLWVESQADCESSQSSDLMQSLFSLPTHDLKAGQSPPPTSEESSPISGPVTPSSVLLNHPTFAQLSVFDHTLPSNFNVQIATPSDMNPKHSSYP</sequence>
<dbReference type="InterPro" id="IPR036910">
    <property type="entry name" value="HMG_box_dom_sf"/>
</dbReference>
<feature type="domain" description="HMG box" evidence="5">
    <location>
        <begin position="28"/>
        <end position="105"/>
    </location>
</feature>
<dbReference type="OrthoDB" id="6247875at2759"/>
<dbReference type="InterPro" id="IPR009071">
    <property type="entry name" value="HMG_box_dom"/>
</dbReference>
<dbReference type="HOGENOM" id="CLU_1001356_0_0_1"/>
<feature type="region of interest" description="Disordered" evidence="4">
    <location>
        <begin position="212"/>
        <end position="236"/>
    </location>
</feature>
<dbReference type="CDD" id="cd01389">
    <property type="entry name" value="HMG-box_ROX1-like"/>
    <property type="match status" value="1"/>
</dbReference>